<gene>
    <name evidence="2" type="ORF">HW532_03460</name>
</gene>
<dbReference type="Proteomes" id="UP000593594">
    <property type="component" value="Chromosome"/>
</dbReference>
<dbReference type="KEGG" id="kmn:HW532_03460"/>
<keyword evidence="3" id="KW-1185">Reference proteome</keyword>
<dbReference type="AlphaFoldDB" id="A0A7S8C1W6"/>
<organism evidence="2 3">
    <name type="scientific">Kaustia mangrovi</name>
    <dbReference type="NCBI Taxonomy" id="2593653"/>
    <lineage>
        <taxon>Bacteria</taxon>
        <taxon>Pseudomonadati</taxon>
        <taxon>Pseudomonadota</taxon>
        <taxon>Alphaproteobacteria</taxon>
        <taxon>Hyphomicrobiales</taxon>
        <taxon>Parvibaculaceae</taxon>
        <taxon>Kaustia</taxon>
    </lineage>
</organism>
<evidence type="ECO:0000259" key="1">
    <source>
        <dbReference type="Pfam" id="PF13640"/>
    </source>
</evidence>
<evidence type="ECO:0000313" key="2">
    <source>
        <dbReference type="EMBL" id="QPC41856.1"/>
    </source>
</evidence>
<proteinExistence type="predicted"/>
<dbReference type="EMBL" id="CP058214">
    <property type="protein sequence ID" value="QPC41856.1"/>
    <property type="molecule type" value="Genomic_DNA"/>
</dbReference>
<name>A0A7S8C1W6_9HYPH</name>
<sequence length="280" mass="31970">MTSIADGRERARFTPEPFPVFVIDNALDEDAYRDLANAFPSLEEVSMEDGPVANNTNYTRSAPHVIDNPVFDERWRRFFRHHVSPDFWHEILPLVGDAILSVHSDIEERAGRPLSQMSVAMRGSPDAETSDIRLDCQFAMNSPVTEASTVRAPHIDHRSKIFNALLYCRPPEDDTPGGELEIFRFRGKPAYRPEGRTVLSTRIEAVQTVPYRANTLVLFVNSPLSVHGVTPRPVTPHARRYINFLCEFREPLFELPKTPLWRWKGELMLDRLRHAGRASP</sequence>
<protein>
    <submittedName>
        <fullName evidence="2">2OG-Fe(II) oxygenase</fullName>
    </submittedName>
</protein>
<evidence type="ECO:0000313" key="3">
    <source>
        <dbReference type="Proteomes" id="UP000593594"/>
    </source>
</evidence>
<reference evidence="2 3" key="1">
    <citation type="submission" date="2020-06" db="EMBL/GenBank/DDBJ databases">
        <title>Genome sequence of 2 isolates from Red Sea Mangroves.</title>
        <authorList>
            <person name="Sefrji F."/>
            <person name="Michoud G."/>
            <person name="Merlino G."/>
            <person name="Daffonchio D."/>
        </authorList>
    </citation>
    <scope>NUCLEOTIDE SEQUENCE [LARGE SCALE GENOMIC DNA]</scope>
    <source>
        <strain evidence="2 3">R1DC25</strain>
    </source>
</reference>
<dbReference type="InterPro" id="IPR044862">
    <property type="entry name" value="Pro_4_hyd_alph_FE2OG_OXY"/>
</dbReference>
<dbReference type="Gene3D" id="2.60.120.620">
    <property type="entry name" value="q2cbj1_9rhob like domain"/>
    <property type="match status" value="1"/>
</dbReference>
<accession>A0A7S8C1W6</accession>
<dbReference type="RefSeq" id="WP_213163083.1">
    <property type="nucleotide sequence ID" value="NZ_CP058214.1"/>
</dbReference>
<feature type="domain" description="Prolyl 4-hydroxylase alpha subunit Fe(2+) 2OG dioxygenase" evidence="1">
    <location>
        <begin position="152"/>
        <end position="240"/>
    </location>
</feature>
<dbReference type="Pfam" id="PF13640">
    <property type="entry name" value="2OG-FeII_Oxy_3"/>
    <property type="match status" value="1"/>
</dbReference>